<organism>
    <name type="scientific">Serpula lacrymans var. lacrymans (strain S7.9)</name>
    <name type="common">Dry rot fungus</name>
    <dbReference type="NCBI Taxonomy" id="578457"/>
    <lineage>
        <taxon>Eukaryota</taxon>
        <taxon>Fungi</taxon>
        <taxon>Dikarya</taxon>
        <taxon>Basidiomycota</taxon>
        <taxon>Agaricomycotina</taxon>
        <taxon>Agaricomycetes</taxon>
        <taxon>Agaricomycetidae</taxon>
        <taxon>Boletales</taxon>
        <taxon>Coniophorineae</taxon>
        <taxon>Serpulaceae</taxon>
        <taxon>Serpula</taxon>
    </lineage>
</organism>
<dbReference type="GO" id="GO:0005085">
    <property type="term" value="F:guanyl-nucleotide exchange factor activity"/>
    <property type="evidence" value="ECO:0007669"/>
    <property type="project" value="InterPro"/>
</dbReference>
<reference evidence="3" key="1">
    <citation type="submission" date="2011-04" db="EMBL/GenBank/DDBJ databases">
        <title>Evolution of plant cell wall degrading machinery underlies the functional diversity of forest fungi.</title>
        <authorList>
            <consortium name="US DOE Joint Genome Institute (JGI-PGF)"/>
            <person name="Eastwood D.C."/>
            <person name="Floudas D."/>
            <person name="Binder M."/>
            <person name="Majcherczyk A."/>
            <person name="Schneider P."/>
            <person name="Aerts A."/>
            <person name="Asiegbu F.O."/>
            <person name="Baker S.E."/>
            <person name="Barry K."/>
            <person name="Bendiksby M."/>
            <person name="Blumentritt M."/>
            <person name="Coutinho P.M."/>
            <person name="Cullen D."/>
            <person name="Cullen D."/>
            <person name="Gathman A."/>
            <person name="Goodell B."/>
            <person name="Henrissat B."/>
            <person name="Ihrmark K."/>
            <person name="Kauserud H."/>
            <person name="Kohler A."/>
            <person name="LaButti K."/>
            <person name="Lapidus A."/>
            <person name="Lavin J.L."/>
            <person name="Lee Y.-H."/>
            <person name="Lindquist E."/>
            <person name="Lilly W."/>
            <person name="Lucas S."/>
            <person name="Morin E."/>
            <person name="Murat C."/>
            <person name="Oguiza J.A."/>
            <person name="Park J."/>
            <person name="Pisabarro A.G."/>
            <person name="Riley R."/>
            <person name="Rosling A."/>
            <person name="Salamov A."/>
            <person name="Schmidt O."/>
            <person name="Schmutz J."/>
            <person name="Skrede I."/>
            <person name="Stenlid J."/>
            <person name="Wiebenga A."/>
            <person name="Xie X."/>
            <person name="Kues U."/>
            <person name="Hibbett D.S."/>
            <person name="Hoffmeister D."/>
            <person name="Hogberg N."/>
            <person name="Martin F."/>
            <person name="Grigoriev I.V."/>
            <person name="Watkinson S.C."/>
        </authorList>
    </citation>
    <scope>NUCLEOTIDE SEQUENCE</scope>
    <source>
        <strain evidence="3">S7.9</strain>
    </source>
</reference>
<feature type="domain" description="UDENN" evidence="2">
    <location>
        <begin position="2"/>
        <end position="447"/>
    </location>
</feature>
<dbReference type="OrthoDB" id="10265409at2759"/>
<dbReference type="EMBL" id="GL945434">
    <property type="protein sequence ID" value="EGO24323.1"/>
    <property type="molecule type" value="Genomic_DNA"/>
</dbReference>
<dbReference type="RefSeq" id="XP_007318342.1">
    <property type="nucleotide sequence ID" value="XM_007318280.1"/>
</dbReference>
<dbReference type="PROSITE" id="PS50211">
    <property type="entry name" value="DENN"/>
    <property type="match status" value="1"/>
</dbReference>
<dbReference type="GeneID" id="18819229"/>
<name>F8NW66_SERL9</name>
<dbReference type="PANTHER" id="PTHR13677">
    <property type="entry name" value="LD41638P"/>
    <property type="match status" value="1"/>
</dbReference>
<dbReference type="InterPro" id="IPR024224">
    <property type="entry name" value="DENND6"/>
</dbReference>
<gene>
    <name evidence="3" type="ORF">SERLADRAFT_467431</name>
</gene>
<dbReference type="InterPro" id="IPR037516">
    <property type="entry name" value="Tripartite_DENN"/>
</dbReference>
<protein>
    <recommendedName>
        <fullName evidence="2">UDENN domain-containing protein</fullName>
    </recommendedName>
</protein>
<sequence>MDSWLCINFDLDHGPKLQSVYPSFWLSPTEMENVAFSALPDSLQFDQGSEVHSFRIRDDKLSSKDEKSSRPRSLDGFTYGFSYFSQQRDASSKRGYRQSAIVILTHLQYPALFCNLASTVGPLYHAHGVLMLETACHNVANWCNPLPGSTLELGFLGSVMHVELPQSMDEQQLTETYSFQQKFDPSLHILASSPVFHPPPIDLFEACISHLWSMWECLVLCEPILVFGRSPAMTSQAIWWLRDILRPLPLAMDIRPYFTIHDKDHSSLVNKLPPKAGLLLGVTNPFFEKSCLHWPHVLSVGKHLRAKSASATFTGPSPGWQTKTHKRYISKDQALLKQLEHACNGSQLTRMEASFTLRRHFCSRTNALLVPLNRYLNSLIPTPAEAGQFSTRLKPFSSTNFFSSLKSNGSPLPFRSANRQKDFYERWLRTPAFGLWLAQQEDAIQKILLENAVAPTGSFP</sequence>
<evidence type="ECO:0000259" key="2">
    <source>
        <dbReference type="PROSITE" id="PS50211"/>
    </source>
</evidence>
<evidence type="ECO:0000256" key="1">
    <source>
        <dbReference type="ARBA" id="ARBA00007159"/>
    </source>
</evidence>
<dbReference type="KEGG" id="sla:SERLADRAFT_467431"/>
<accession>F8NW66</accession>
<dbReference type="PANTHER" id="PTHR13677:SF0">
    <property type="entry name" value="LD41638P"/>
    <property type="match status" value="1"/>
</dbReference>
<dbReference type="HOGENOM" id="CLU_017013_0_0_1"/>
<dbReference type="Proteomes" id="UP000008064">
    <property type="component" value="Unassembled WGS sequence"/>
</dbReference>
<dbReference type="AlphaFoldDB" id="F8NW66"/>
<dbReference type="GO" id="GO:0055037">
    <property type="term" value="C:recycling endosome"/>
    <property type="evidence" value="ECO:0007669"/>
    <property type="project" value="TreeGrafter"/>
</dbReference>
<comment type="similarity">
    <text evidence="1">Belongs to the DENND6 family.</text>
</comment>
<proteinExistence type="inferred from homology"/>
<evidence type="ECO:0000313" key="3">
    <source>
        <dbReference type="EMBL" id="EGO24323.1"/>
    </source>
</evidence>